<proteinExistence type="predicted"/>
<protein>
    <submittedName>
        <fullName evidence="1">Uncharacterized protein</fullName>
    </submittedName>
</protein>
<gene>
    <name evidence="1" type="ORF">NDU88_001428</name>
</gene>
<comment type="caution">
    <text evidence="1">The sequence shown here is derived from an EMBL/GenBank/DDBJ whole genome shotgun (WGS) entry which is preliminary data.</text>
</comment>
<dbReference type="AlphaFoldDB" id="A0AAV7U703"/>
<dbReference type="Proteomes" id="UP001066276">
    <property type="component" value="Chromosome 3_1"/>
</dbReference>
<organism evidence="1 2">
    <name type="scientific">Pleurodeles waltl</name>
    <name type="common">Iberian ribbed newt</name>
    <dbReference type="NCBI Taxonomy" id="8319"/>
    <lineage>
        <taxon>Eukaryota</taxon>
        <taxon>Metazoa</taxon>
        <taxon>Chordata</taxon>
        <taxon>Craniata</taxon>
        <taxon>Vertebrata</taxon>
        <taxon>Euteleostomi</taxon>
        <taxon>Amphibia</taxon>
        <taxon>Batrachia</taxon>
        <taxon>Caudata</taxon>
        <taxon>Salamandroidea</taxon>
        <taxon>Salamandridae</taxon>
        <taxon>Pleurodelinae</taxon>
        <taxon>Pleurodeles</taxon>
    </lineage>
</organism>
<reference evidence="1" key="1">
    <citation type="journal article" date="2022" name="bioRxiv">
        <title>Sequencing and chromosome-scale assembly of the giantPleurodeles waltlgenome.</title>
        <authorList>
            <person name="Brown T."/>
            <person name="Elewa A."/>
            <person name="Iarovenko S."/>
            <person name="Subramanian E."/>
            <person name="Araus A.J."/>
            <person name="Petzold A."/>
            <person name="Susuki M."/>
            <person name="Suzuki K.-i.T."/>
            <person name="Hayashi T."/>
            <person name="Toyoda A."/>
            <person name="Oliveira C."/>
            <person name="Osipova E."/>
            <person name="Leigh N.D."/>
            <person name="Simon A."/>
            <person name="Yun M.H."/>
        </authorList>
    </citation>
    <scope>NUCLEOTIDE SEQUENCE</scope>
    <source>
        <strain evidence="1">20211129_DDA</strain>
        <tissue evidence="1">Liver</tissue>
    </source>
</reference>
<accession>A0AAV7U703</accession>
<evidence type="ECO:0000313" key="2">
    <source>
        <dbReference type="Proteomes" id="UP001066276"/>
    </source>
</evidence>
<sequence length="96" mass="9999">MRRGRRERGARSKCPLRVLADQQVAGEGRQDAFDLPGYVAVDGPGGGPASYGQAVPERGGSLALAGSGVILEGAGIPEPWYIVEGFSSGFLFANLH</sequence>
<keyword evidence="2" id="KW-1185">Reference proteome</keyword>
<evidence type="ECO:0000313" key="1">
    <source>
        <dbReference type="EMBL" id="KAJ1184625.1"/>
    </source>
</evidence>
<dbReference type="EMBL" id="JANPWB010000005">
    <property type="protein sequence ID" value="KAJ1184625.1"/>
    <property type="molecule type" value="Genomic_DNA"/>
</dbReference>
<name>A0AAV7U703_PLEWA</name>